<evidence type="ECO:0000313" key="2">
    <source>
        <dbReference type="EMBL" id="KAG2914114.1"/>
    </source>
</evidence>
<dbReference type="EMBL" id="RCMI01000378">
    <property type="protein sequence ID" value="KAG2914114.1"/>
    <property type="molecule type" value="Genomic_DNA"/>
</dbReference>
<reference evidence="2" key="1">
    <citation type="submission" date="2018-10" db="EMBL/GenBank/DDBJ databases">
        <title>Effector identification in a new, highly contiguous assembly of the strawberry crown rot pathogen Phytophthora cactorum.</title>
        <authorList>
            <person name="Armitage A.D."/>
            <person name="Nellist C.F."/>
            <person name="Bates H."/>
            <person name="Vickerstaff R.J."/>
            <person name="Harrison R.J."/>
        </authorList>
    </citation>
    <scope>NUCLEOTIDE SEQUENCE</scope>
    <source>
        <strain evidence="1">15-7</strain>
        <strain evidence="2">4032</strain>
        <strain evidence="3">P421</strain>
    </source>
</reference>
<dbReference type="Proteomes" id="UP000774804">
    <property type="component" value="Unassembled WGS sequence"/>
</dbReference>
<dbReference type="AlphaFoldDB" id="A0A8T1KG79"/>
<sequence>MGKEALRKKGDLPTAITCDLAVYEQAVWALEQAGQPMLF</sequence>
<dbReference type="Proteomes" id="UP000735874">
    <property type="component" value="Unassembled WGS sequence"/>
</dbReference>
<organism evidence="2 4">
    <name type="scientific">Phytophthora cactorum</name>
    <dbReference type="NCBI Taxonomy" id="29920"/>
    <lineage>
        <taxon>Eukaryota</taxon>
        <taxon>Sar</taxon>
        <taxon>Stramenopiles</taxon>
        <taxon>Oomycota</taxon>
        <taxon>Peronosporomycetes</taxon>
        <taxon>Peronosporales</taxon>
        <taxon>Peronosporaceae</taxon>
        <taxon>Phytophthora</taxon>
    </lineage>
</organism>
<name>A0A8T1KG79_9STRA</name>
<evidence type="ECO:0000313" key="1">
    <source>
        <dbReference type="EMBL" id="KAG2854982.1"/>
    </source>
</evidence>
<accession>A0A8T1KG79</accession>
<dbReference type="EMBL" id="RCMV01000354">
    <property type="protein sequence ID" value="KAG3218594.1"/>
    <property type="molecule type" value="Genomic_DNA"/>
</dbReference>
<protein>
    <submittedName>
        <fullName evidence="2">Uncharacterized protein</fullName>
    </submittedName>
</protein>
<proteinExistence type="predicted"/>
<comment type="caution">
    <text evidence="2">The sequence shown here is derived from an EMBL/GenBank/DDBJ whole genome shotgun (WGS) entry which is preliminary data.</text>
</comment>
<evidence type="ECO:0000313" key="4">
    <source>
        <dbReference type="Proteomes" id="UP000774804"/>
    </source>
</evidence>
<evidence type="ECO:0000313" key="3">
    <source>
        <dbReference type="EMBL" id="KAG3218594.1"/>
    </source>
</evidence>
<gene>
    <name evidence="1" type="ORF">PC113_g12830</name>
    <name evidence="2" type="ORF">PC115_g11783</name>
    <name evidence="3" type="ORF">PC129_g10602</name>
</gene>
<dbReference type="EMBL" id="RCMG01000398">
    <property type="protein sequence ID" value="KAG2854982.1"/>
    <property type="molecule type" value="Genomic_DNA"/>
</dbReference>
<dbReference type="Proteomes" id="UP000760860">
    <property type="component" value="Unassembled WGS sequence"/>
</dbReference>